<dbReference type="RefSeq" id="XP_040719294.1">
    <property type="nucleotide sequence ID" value="XM_040853643.1"/>
</dbReference>
<comment type="caution">
    <text evidence="1">The sequence shown here is derived from an EMBL/GenBank/DDBJ whole genome shotgun (WGS) entry which is preliminary data.</text>
</comment>
<dbReference type="Proteomes" id="UP000193689">
    <property type="component" value="Unassembled WGS sequence"/>
</dbReference>
<evidence type="ECO:0000313" key="1">
    <source>
        <dbReference type="EMBL" id="ORY69007.1"/>
    </source>
</evidence>
<dbReference type="GeneID" id="63769855"/>
<evidence type="ECO:0000313" key="2">
    <source>
        <dbReference type="Proteomes" id="UP000193689"/>
    </source>
</evidence>
<reference evidence="1 2" key="1">
    <citation type="submission" date="2016-07" db="EMBL/GenBank/DDBJ databases">
        <title>Pervasive Adenine N6-methylation of Active Genes in Fungi.</title>
        <authorList>
            <consortium name="DOE Joint Genome Institute"/>
            <person name="Mondo S.J."/>
            <person name="Dannebaum R.O."/>
            <person name="Kuo R.C."/>
            <person name="Labutti K."/>
            <person name="Haridas S."/>
            <person name="Kuo A."/>
            <person name="Salamov A."/>
            <person name="Ahrendt S.R."/>
            <person name="Lipzen A."/>
            <person name="Sullivan W."/>
            <person name="Andreopoulos W.B."/>
            <person name="Clum A."/>
            <person name="Lindquist E."/>
            <person name="Daum C."/>
            <person name="Ramamoorthy G.K."/>
            <person name="Gryganskyi A."/>
            <person name="Culley D."/>
            <person name="Magnuson J.K."/>
            <person name="James T.Y."/>
            <person name="O'Malley M.A."/>
            <person name="Stajich J.E."/>
            <person name="Spatafora J.W."/>
            <person name="Visel A."/>
            <person name="Grigoriev I.V."/>
        </authorList>
    </citation>
    <scope>NUCLEOTIDE SEQUENCE [LARGE SCALE GENOMIC DNA]</scope>
    <source>
        <strain evidence="1 2">CBS 129021</strain>
    </source>
</reference>
<protein>
    <submittedName>
        <fullName evidence="1">Uncharacterized protein</fullName>
    </submittedName>
</protein>
<name>A0A1Y2EC73_9PEZI</name>
<dbReference type="EMBL" id="MCFJ01000003">
    <property type="protein sequence ID" value="ORY69007.1"/>
    <property type="molecule type" value="Genomic_DNA"/>
</dbReference>
<organism evidence="1 2">
    <name type="scientific">Pseudomassariella vexata</name>
    <dbReference type="NCBI Taxonomy" id="1141098"/>
    <lineage>
        <taxon>Eukaryota</taxon>
        <taxon>Fungi</taxon>
        <taxon>Dikarya</taxon>
        <taxon>Ascomycota</taxon>
        <taxon>Pezizomycotina</taxon>
        <taxon>Sordariomycetes</taxon>
        <taxon>Xylariomycetidae</taxon>
        <taxon>Amphisphaeriales</taxon>
        <taxon>Pseudomassariaceae</taxon>
        <taxon>Pseudomassariella</taxon>
    </lineage>
</organism>
<dbReference type="InParanoid" id="A0A1Y2EC73"/>
<gene>
    <name evidence="1" type="ORF">BCR38DRAFT_142559</name>
</gene>
<proteinExistence type="predicted"/>
<dbReference type="OrthoDB" id="10254945at2759"/>
<keyword evidence="2" id="KW-1185">Reference proteome</keyword>
<accession>A0A1Y2EC73</accession>
<dbReference type="AlphaFoldDB" id="A0A1Y2EC73"/>
<sequence>MSLLALNLPQPKWQGVPQWGGDKRWHDFIQGRITVNENSWLNLFAKPRWYDLRPAKAHARATDTIRYPFPQMEEHDTPWWTVDNPIIWEQVSISIELANRILLRLCQERNPWINTLLFAKSLTWAGFDMDVCNIWST</sequence>